<feature type="domain" description="C-type lysozyme inhibitor" evidence="7">
    <location>
        <begin position="133"/>
        <end position="192"/>
    </location>
</feature>
<keyword evidence="3" id="KW-0564">Palmitate</keyword>
<dbReference type="InterPro" id="IPR005184">
    <property type="entry name" value="DUF306_Meta_HslJ"/>
</dbReference>
<evidence type="ECO:0000256" key="5">
    <source>
        <dbReference type="SAM" id="SignalP"/>
    </source>
</evidence>
<accession>A0A844CW68</accession>
<evidence type="ECO:0000256" key="2">
    <source>
        <dbReference type="ARBA" id="ARBA00023136"/>
    </source>
</evidence>
<dbReference type="Gene3D" id="2.40.128.200">
    <property type="match status" value="1"/>
</dbReference>
<evidence type="ECO:0000256" key="1">
    <source>
        <dbReference type="ARBA" id="ARBA00022729"/>
    </source>
</evidence>
<dbReference type="Proteomes" id="UP000564704">
    <property type="component" value="Unassembled WGS sequence"/>
</dbReference>
<dbReference type="PANTHER" id="PTHR35535:SF1">
    <property type="entry name" value="HEAT SHOCK PROTEIN HSLJ"/>
    <property type="match status" value="1"/>
</dbReference>
<dbReference type="InterPro" id="IPR038670">
    <property type="entry name" value="HslJ-like_sf"/>
</dbReference>
<reference evidence="8 9" key="1">
    <citation type="submission" date="2019-05" db="EMBL/GenBank/DDBJ databases">
        <title>Roseovarius bejariae sp. nov., a moderately halophylic bacterium isolated from a saline soil in Rambla Salada (Murcia).</title>
        <authorList>
            <person name="Castro D.J."/>
            <person name="Gomez-Altuve A."/>
            <person name="Reina J.C."/>
            <person name="Rodriguez M."/>
            <person name="Sampedro I."/>
            <person name="Llamas I."/>
            <person name="Martinez-Checa F."/>
        </authorList>
    </citation>
    <scope>NUCLEOTIDE SEQUENCE [LARGE SCALE GENOMIC DNA]</scope>
    <source>
        <strain evidence="8 9">A21</strain>
    </source>
</reference>
<name>A0A844CW68_9RHOB</name>
<protein>
    <submittedName>
        <fullName evidence="8">META domain-containing protein</fullName>
    </submittedName>
</protein>
<dbReference type="InterPro" id="IPR036328">
    <property type="entry name" value="MliC_sf"/>
</dbReference>
<feature type="signal peptide" evidence="5">
    <location>
        <begin position="1"/>
        <end position="19"/>
    </location>
</feature>
<evidence type="ECO:0000256" key="3">
    <source>
        <dbReference type="ARBA" id="ARBA00023139"/>
    </source>
</evidence>
<dbReference type="AlphaFoldDB" id="A0A844CW68"/>
<evidence type="ECO:0000313" key="9">
    <source>
        <dbReference type="Proteomes" id="UP000564704"/>
    </source>
</evidence>
<proteinExistence type="predicted"/>
<keyword evidence="2" id="KW-0472">Membrane</keyword>
<dbReference type="InterPro" id="IPR018660">
    <property type="entry name" value="MliC"/>
</dbReference>
<comment type="caution">
    <text evidence="8">The sequence shown here is derived from an EMBL/GenBank/DDBJ whole genome shotgun (WGS) entry which is preliminary data.</text>
</comment>
<dbReference type="Pfam" id="PF03724">
    <property type="entry name" value="META"/>
    <property type="match status" value="1"/>
</dbReference>
<dbReference type="SUPFAM" id="SSF141488">
    <property type="entry name" value="YdhA-like"/>
    <property type="match status" value="1"/>
</dbReference>
<dbReference type="EMBL" id="SZWE01000001">
    <property type="protein sequence ID" value="MRU15396.1"/>
    <property type="molecule type" value="Genomic_DNA"/>
</dbReference>
<dbReference type="InterPro" id="IPR053147">
    <property type="entry name" value="Hsp_HslJ-like"/>
</dbReference>
<evidence type="ECO:0000256" key="4">
    <source>
        <dbReference type="ARBA" id="ARBA00023288"/>
    </source>
</evidence>
<dbReference type="PANTHER" id="PTHR35535">
    <property type="entry name" value="HEAT SHOCK PROTEIN HSLJ"/>
    <property type="match status" value="1"/>
</dbReference>
<gene>
    <name evidence="8" type="ORF">FDP25_08145</name>
</gene>
<organism evidence="8 9">
    <name type="scientific">Roseovarius bejariae</name>
    <dbReference type="NCBI Taxonomy" id="2576383"/>
    <lineage>
        <taxon>Bacteria</taxon>
        <taxon>Pseudomonadati</taxon>
        <taxon>Pseudomonadota</taxon>
        <taxon>Alphaproteobacteria</taxon>
        <taxon>Rhodobacterales</taxon>
        <taxon>Roseobacteraceae</taxon>
        <taxon>Roseovarius</taxon>
    </lineage>
</organism>
<feature type="chain" id="PRO_5032484134" evidence="5">
    <location>
        <begin position="20"/>
        <end position="409"/>
    </location>
</feature>
<dbReference type="InterPro" id="IPR039366">
    <property type="entry name" value="Pilotin"/>
</dbReference>
<keyword evidence="9" id="KW-1185">Reference proteome</keyword>
<dbReference type="Pfam" id="PF09619">
    <property type="entry name" value="YscW"/>
    <property type="match status" value="1"/>
</dbReference>
<dbReference type="OrthoDB" id="9809132at2"/>
<keyword evidence="1 5" id="KW-0732">Signal</keyword>
<sequence>MRIFLSAALGLAAAFPALASDDTRQISGALTYKANIALPPEAEVTIEAMGLFNTVLDRAQFATEAKQVPFDFSLTVPKGIGGQVSAVIRSHGATGWIVQDIPFAAGEDNVDLGPLWMDPMTPLAFATRLDCGGKEVSFGVLDDRATLRIDGQDHSMTQKVSASGARYVGGPGDGIEFWSKGDTAMLTVSGQAYPECTPMEDGPAPYRARGNEPGWYVDIGEDEVEVVAQYGEMTKRAPRPEVAVKDGGYVFDMPEIATRLRIEDGLCHDDMSGMPYPHRAVLTLDGADYRGCAGNPQDLLAGAEWRIEDVMGGGVIDAAEVTIAFDGKGRVSGRAACNRYFGGYELTGEGVSLGQMASTQMACAPALMNLERKMLDALSQVRRFDFDETGALMLIGGPEGKALLTARRP</sequence>
<evidence type="ECO:0000259" key="6">
    <source>
        <dbReference type="Pfam" id="PF03724"/>
    </source>
</evidence>
<evidence type="ECO:0000259" key="7">
    <source>
        <dbReference type="Pfam" id="PF09864"/>
    </source>
</evidence>
<dbReference type="Pfam" id="PF09864">
    <property type="entry name" value="MliC"/>
    <property type="match status" value="1"/>
</dbReference>
<feature type="domain" description="DUF306" evidence="6">
    <location>
        <begin position="300"/>
        <end position="396"/>
    </location>
</feature>
<evidence type="ECO:0000313" key="8">
    <source>
        <dbReference type="EMBL" id="MRU15396.1"/>
    </source>
</evidence>
<dbReference type="Gene3D" id="2.40.128.270">
    <property type="match status" value="1"/>
</dbReference>
<keyword evidence="4" id="KW-0449">Lipoprotein</keyword>